<reference evidence="2" key="2">
    <citation type="submission" date="2025-08" db="UniProtKB">
        <authorList>
            <consortium name="Ensembl"/>
        </authorList>
    </citation>
    <scope>IDENTIFICATION</scope>
</reference>
<evidence type="ECO:0000256" key="1">
    <source>
        <dbReference type="SAM" id="MobiDB-lite"/>
    </source>
</evidence>
<accession>A0A4X1T6H2</accession>
<evidence type="ECO:0000313" key="2">
    <source>
        <dbReference type="Ensembl" id="ENSSSCP00070010518.1"/>
    </source>
</evidence>
<feature type="compositionally biased region" description="Polar residues" evidence="1">
    <location>
        <begin position="1"/>
        <end position="21"/>
    </location>
</feature>
<dbReference type="Proteomes" id="UP000314985">
    <property type="component" value="Chromosome 7"/>
</dbReference>
<sequence length="94" mass="9923">MASANELFSSLDSPQSITSSAAPAGEGGGVARAQKYKLIHPHSHPTPCLSFPWVNAGAASSTWAVVVFGGASWCLGENGDEEVFPYCINEYLYD</sequence>
<reference evidence="2 3" key="1">
    <citation type="submission" date="2017-08" db="EMBL/GenBank/DDBJ databases">
        <title>USMARCv1.0.</title>
        <authorList>
            <person name="Hannum G.I."/>
            <person name="Koren S."/>
            <person name="Schroeder S.G."/>
            <person name="Chin S.C."/>
            <person name="Nonneman D.J."/>
            <person name="Becker S.A."/>
            <person name="Rosen B.D."/>
            <person name="Bickhart D.M."/>
            <person name="Putnam N.H."/>
            <person name="Green R.E."/>
            <person name="Tuggle C.K."/>
            <person name="Liu H."/>
            <person name="Rohrer G.A."/>
            <person name="Warr A."/>
            <person name="Hall R."/>
            <person name="Kim K."/>
            <person name="Hume D.A."/>
            <person name="Talbot R."/>
            <person name="Chow W."/>
            <person name="Howe K."/>
            <person name="Schwartz A.S."/>
            <person name="Watson M."/>
            <person name="Archibald A.L."/>
            <person name="Phillippy A.M."/>
            <person name="Smith T.P.L."/>
        </authorList>
    </citation>
    <scope>NUCLEOTIDE SEQUENCE [LARGE SCALE GENOMIC DNA]</scope>
</reference>
<dbReference type="Ensembl" id="ENSSSCT00070012784.1">
    <property type="protein sequence ID" value="ENSSSCP00070010518.1"/>
    <property type="gene ID" value="ENSSSCG00070006676.1"/>
</dbReference>
<feature type="region of interest" description="Disordered" evidence="1">
    <location>
        <begin position="1"/>
        <end position="28"/>
    </location>
</feature>
<organism evidence="2 3">
    <name type="scientific">Sus scrofa</name>
    <name type="common">Pig</name>
    <dbReference type="NCBI Taxonomy" id="9823"/>
    <lineage>
        <taxon>Eukaryota</taxon>
        <taxon>Metazoa</taxon>
        <taxon>Chordata</taxon>
        <taxon>Craniata</taxon>
        <taxon>Vertebrata</taxon>
        <taxon>Euteleostomi</taxon>
        <taxon>Mammalia</taxon>
        <taxon>Eutheria</taxon>
        <taxon>Laurasiatheria</taxon>
        <taxon>Artiodactyla</taxon>
        <taxon>Suina</taxon>
        <taxon>Suidae</taxon>
        <taxon>Sus</taxon>
    </lineage>
</organism>
<proteinExistence type="predicted"/>
<evidence type="ECO:0000313" key="3">
    <source>
        <dbReference type="Proteomes" id="UP000314985"/>
    </source>
</evidence>
<protein>
    <submittedName>
        <fullName evidence="2">Uncharacterized protein</fullName>
    </submittedName>
</protein>
<dbReference type="AlphaFoldDB" id="A0A4X1T6H2"/>
<name>A0A4X1T6H2_PIG</name>